<dbReference type="Proteomes" id="UP001320119">
    <property type="component" value="Chromosome"/>
</dbReference>
<evidence type="ECO:0000313" key="2">
    <source>
        <dbReference type="Proteomes" id="UP001320119"/>
    </source>
</evidence>
<dbReference type="RefSeq" id="WP_236985607.1">
    <property type="nucleotide sequence ID" value="NZ_AP023086.1"/>
</dbReference>
<dbReference type="KEGG" id="marq:MARGE09_P0298"/>
<dbReference type="AlphaFoldDB" id="A0AAN1WEG1"/>
<evidence type="ECO:0008006" key="3">
    <source>
        <dbReference type="Google" id="ProtNLM"/>
    </source>
</evidence>
<proteinExistence type="predicted"/>
<protein>
    <recommendedName>
        <fullName evidence="3">2-hydroxyglutaryl-CoA dehydratase</fullName>
    </recommendedName>
</protein>
<accession>A0AAN1WEG1</accession>
<dbReference type="PANTHER" id="PTHR32329:SF2">
    <property type="entry name" value="BIFUNCTIONAL PROTEIN [INCLUDES 2-HYDROXYACYL-COA DEHYDRATASE (N-TER) AND ITS ACTIVATOR DOMAIN (C_TERM)"/>
    <property type="match status" value="1"/>
</dbReference>
<dbReference type="PANTHER" id="PTHR32329">
    <property type="entry name" value="BIFUNCTIONAL PROTEIN [INCLUDES 2-HYDROXYACYL-COA DEHYDRATASE (N-TER) AND ITS ACTIVATOR DOMAIN (C_TERM)-RELATED"/>
    <property type="match status" value="1"/>
</dbReference>
<dbReference type="EMBL" id="AP023086">
    <property type="protein sequence ID" value="BCD96099.1"/>
    <property type="molecule type" value="Genomic_DNA"/>
</dbReference>
<dbReference type="InterPro" id="IPR051805">
    <property type="entry name" value="Dehydratase_Activator_Redct"/>
</dbReference>
<name>A0AAN1WEG1_9GAMM</name>
<evidence type="ECO:0000313" key="1">
    <source>
        <dbReference type="EMBL" id="BCD96099.1"/>
    </source>
</evidence>
<reference evidence="1 2" key="1">
    <citation type="journal article" date="2022" name="IScience">
        <title>An ultrasensitive nanofiber-based assay for enzymatic hydrolysis and deep-sea microbial degradation of cellulose.</title>
        <authorList>
            <person name="Tsudome M."/>
            <person name="Tachioka M."/>
            <person name="Miyazaki M."/>
            <person name="Uchimura K."/>
            <person name="Tsuda M."/>
            <person name="Takaki Y."/>
            <person name="Deguchi S."/>
        </authorList>
    </citation>
    <scope>NUCLEOTIDE SEQUENCE [LARGE SCALE GENOMIC DNA]</scope>
    <source>
        <strain evidence="1 2">GE09</strain>
    </source>
</reference>
<keyword evidence="2" id="KW-1185">Reference proteome</keyword>
<sequence>MNMQQTVDTHSSTSAIADLDGNLSAEDYLKHVDGEIKAFENSQNKGEATEHWRDKNPTTFTASQRAHTTVLHAGLTMAHDLFIQSAFRGLGYKVEAMEVPDTDALQFGREFGNRGQCNPTYFTVGNLVKKLKQMEASGISKEDIITKYLFATAGSCGPCRFGTYVTEYRKALRDAGFEGFRVILFQQSGGAKQATGEDLGLKIDSKFFLTFGKAVIIGDILNALMYRIRPYEVNEGETNAVIANAKQRIAKAFETRKGLWKALWQTRKELAKIKVDKSQIKPRVAIIGEFWAMTTEGDGNYKMQGFLEKEGAEVEIQLVTNWILYLFWSAKYDTLQRLKLRGTDKNLKHDTKGSKFALEGVSIRKRLWGLKAVELYVRGLFWTASKVVGLRDYHLPDMDHIAEISHAFYDNNLRGGEGHMEVGKLIHNVVDNTMTMTLSIKPFGCMPSSAVSDGVQSLITEMFPQAIFLPIETNGDGAVNVYSRVQMQLFKAKQSAEKEVMAVLEKAGISKEQFEQQLSNSNINTPLHRSPHAGSCSVVDVASELSSNTGLLTRLRNRLRRTLSTENAQKQTLGIVANVSRSYKNRHKGQTEDVVKIVSPV</sequence>
<organism evidence="1 2">
    <name type="scientific">Marinagarivorans cellulosilyticus</name>
    <dbReference type="NCBI Taxonomy" id="2721545"/>
    <lineage>
        <taxon>Bacteria</taxon>
        <taxon>Pseudomonadati</taxon>
        <taxon>Pseudomonadota</taxon>
        <taxon>Gammaproteobacteria</taxon>
        <taxon>Cellvibrionales</taxon>
        <taxon>Cellvibrionaceae</taxon>
        <taxon>Marinagarivorans</taxon>
    </lineage>
</organism>
<gene>
    <name evidence="1" type="ORF">MARGE09_P0298</name>
</gene>